<proteinExistence type="predicted"/>
<evidence type="ECO:0000313" key="3">
    <source>
        <dbReference type="Proteomes" id="UP000827892"/>
    </source>
</evidence>
<dbReference type="AlphaFoldDB" id="A0AAE9A254"/>
<name>A0AAE9A254_CAEBR</name>
<sequence>MSTLKVKVAAVLFRTPSMEGSKTGSELWGIAKTWFCEISSQSNTRSIQNVENFEGYEKKRPSVYGYWMTMLSVLISFGSLFLVVHPFLLSNDDEPQRCYELELENCFREAFLSAIHPPIFHKRDVPVVNQNETTIAPDGKPMDKKKRVRQIQICHDVRKFSSCFIRPGCSDQQAANIASVQYHMVFGKKLPMHVFLAYRGYGRELCDQQCYGNNLSKCKNKMSQDEQQEEQGYILEISTVIGHISPERDVTVACSRFNKLLINLLRLRKAHCGEMARCTCTESNVQEGVNGCNSGCERLLLLDLDQMAINSQNRPFSFSICNLPFFLLSFLCIVIF</sequence>
<keyword evidence="1" id="KW-0472">Membrane</keyword>
<protein>
    <submittedName>
        <fullName evidence="2">Uncharacterized protein</fullName>
    </submittedName>
</protein>
<feature type="transmembrane region" description="Helical" evidence="1">
    <location>
        <begin position="66"/>
        <end position="88"/>
    </location>
</feature>
<evidence type="ECO:0000256" key="1">
    <source>
        <dbReference type="SAM" id="Phobius"/>
    </source>
</evidence>
<gene>
    <name evidence="2" type="ORF">L3Y34_008380</name>
</gene>
<keyword evidence="1" id="KW-0812">Transmembrane</keyword>
<keyword evidence="1" id="KW-1133">Transmembrane helix</keyword>
<evidence type="ECO:0000313" key="2">
    <source>
        <dbReference type="EMBL" id="ULT89946.1"/>
    </source>
</evidence>
<dbReference type="EMBL" id="CP090895">
    <property type="protein sequence ID" value="ULT89946.1"/>
    <property type="molecule type" value="Genomic_DNA"/>
</dbReference>
<dbReference type="Proteomes" id="UP000827892">
    <property type="component" value="Chromosome V"/>
</dbReference>
<reference evidence="2 3" key="1">
    <citation type="submission" date="2022-02" db="EMBL/GenBank/DDBJ databases">
        <title>Chromosome-level reference genomes for two strains of Caenorhabditis briggsae: an improved platform for comparative genomics.</title>
        <authorList>
            <person name="Stevens L."/>
            <person name="Andersen E.C."/>
        </authorList>
    </citation>
    <scope>NUCLEOTIDE SEQUENCE [LARGE SCALE GENOMIC DNA]</scope>
    <source>
        <strain evidence="2">QX1410_ONT</strain>
        <tissue evidence="2">Whole-organism</tissue>
    </source>
</reference>
<accession>A0AAE9A254</accession>
<organism evidence="2 3">
    <name type="scientific">Caenorhabditis briggsae</name>
    <dbReference type="NCBI Taxonomy" id="6238"/>
    <lineage>
        <taxon>Eukaryota</taxon>
        <taxon>Metazoa</taxon>
        <taxon>Ecdysozoa</taxon>
        <taxon>Nematoda</taxon>
        <taxon>Chromadorea</taxon>
        <taxon>Rhabditida</taxon>
        <taxon>Rhabditina</taxon>
        <taxon>Rhabditomorpha</taxon>
        <taxon>Rhabditoidea</taxon>
        <taxon>Rhabditidae</taxon>
        <taxon>Peloderinae</taxon>
        <taxon>Caenorhabditis</taxon>
    </lineage>
</organism>